<feature type="domain" description="Schlafen AlbA-2" evidence="1">
    <location>
        <begin position="6"/>
        <end position="103"/>
    </location>
</feature>
<dbReference type="Gene3D" id="3.30.950.30">
    <property type="entry name" value="Schlafen, AAA domain"/>
    <property type="match status" value="1"/>
</dbReference>
<organism evidence="2 3">
    <name type="scientific">Holdemanella biformis DSM 3989</name>
    <dbReference type="NCBI Taxonomy" id="518637"/>
    <lineage>
        <taxon>Bacteria</taxon>
        <taxon>Bacillati</taxon>
        <taxon>Bacillota</taxon>
        <taxon>Erysipelotrichia</taxon>
        <taxon>Erysipelotrichales</taxon>
        <taxon>Erysipelotrichaceae</taxon>
        <taxon>Holdemanella</taxon>
    </lineage>
</organism>
<name>B7CE17_9FIRM</name>
<dbReference type="PANTHER" id="PTHR30595:SF6">
    <property type="entry name" value="SCHLAFEN ALBA-2 DOMAIN-CONTAINING PROTEIN"/>
    <property type="match status" value="1"/>
</dbReference>
<dbReference type="InterPro" id="IPR038461">
    <property type="entry name" value="Schlafen_AlbA_2_dom_sf"/>
</dbReference>
<evidence type="ECO:0000313" key="2">
    <source>
        <dbReference type="EMBL" id="EEC88976.1"/>
    </source>
</evidence>
<dbReference type="EMBL" id="ABYT01000132">
    <property type="protein sequence ID" value="EEC88976.1"/>
    <property type="molecule type" value="Genomic_DNA"/>
</dbReference>
<accession>B7CE17</accession>
<proteinExistence type="predicted"/>
<sequence length="114" mass="13035">MTKYIEDERTELKRELIDEVKSEIIAFLNSDGGTIYVGVDDDGSIVGIKDDASKDKVDLKLGNWIQEAFFPKPSGLIQYYFNSDDVLVINISKGINKPGKRKRTKTLRRIYSCW</sequence>
<keyword evidence="3" id="KW-1185">Reference proteome</keyword>
<protein>
    <submittedName>
        <fullName evidence="2">Divergent AAA domain protein</fullName>
    </submittedName>
</protein>
<dbReference type="HOGENOM" id="CLU_2117658_0_0_9"/>
<comment type="caution">
    <text evidence="2">The sequence shown here is derived from an EMBL/GenBank/DDBJ whole genome shotgun (WGS) entry which is preliminary data.</text>
</comment>
<reference evidence="2 3" key="1">
    <citation type="submission" date="2008-11" db="EMBL/GenBank/DDBJ databases">
        <title>Draft genome sequence of Eubacterium biforme (DSM 3989).</title>
        <authorList>
            <person name="Sudarsanam P."/>
            <person name="Ley R."/>
            <person name="Guruge J."/>
            <person name="Turnbaugh P.J."/>
            <person name="Mahowald M."/>
            <person name="Liep D."/>
            <person name="Gordon J."/>
        </authorList>
    </citation>
    <scope>NUCLEOTIDE SEQUENCE [LARGE SCALE GENOMIC DNA]</scope>
    <source>
        <strain evidence="2 3">DSM 3989</strain>
    </source>
</reference>
<dbReference type="STRING" id="518637.EUBIFOR_02452"/>
<evidence type="ECO:0000259" key="1">
    <source>
        <dbReference type="Pfam" id="PF04326"/>
    </source>
</evidence>
<evidence type="ECO:0000313" key="3">
    <source>
        <dbReference type="Proteomes" id="UP000004315"/>
    </source>
</evidence>
<dbReference type="Proteomes" id="UP000004315">
    <property type="component" value="Unassembled WGS sequence"/>
</dbReference>
<dbReference type="RefSeq" id="WP_003866228.1">
    <property type="nucleotide sequence ID" value="NZ_DS996851.1"/>
</dbReference>
<dbReference type="OrthoDB" id="34589at2"/>
<dbReference type="PANTHER" id="PTHR30595">
    <property type="entry name" value="GLPR-RELATED TRANSCRIPTIONAL REPRESSOR"/>
    <property type="match status" value="1"/>
</dbReference>
<dbReference type="eggNOG" id="COG2865">
    <property type="taxonomic scope" value="Bacteria"/>
</dbReference>
<gene>
    <name evidence="2" type="ORF">EUBIFOR_02452</name>
</gene>
<dbReference type="AlphaFoldDB" id="B7CE17"/>
<dbReference type="InterPro" id="IPR007421">
    <property type="entry name" value="Schlafen_AlbA_2_dom"/>
</dbReference>
<dbReference type="Pfam" id="PF04326">
    <property type="entry name" value="SLFN_AlbA_2"/>
    <property type="match status" value="1"/>
</dbReference>